<dbReference type="AlphaFoldDB" id="A0A0D2DJU4"/>
<dbReference type="HOGENOM" id="CLU_005766_2_0_1"/>
<feature type="region of interest" description="Disordered" evidence="5">
    <location>
        <begin position="469"/>
        <end position="491"/>
    </location>
</feature>
<reference evidence="8 9" key="1">
    <citation type="submission" date="2015-01" db="EMBL/GenBank/DDBJ databases">
        <title>The Genome Sequence of Capronia semiimmersa CBS27337.</title>
        <authorList>
            <consortium name="The Broad Institute Genomics Platform"/>
            <person name="Cuomo C."/>
            <person name="de Hoog S."/>
            <person name="Gorbushina A."/>
            <person name="Stielow B."/>
            <person name="Teixiera M."/>
            <person name="Abouelleil A."/>
            <person name="Chapman S.B."/>
            <person name="Priest M."/>
            <person name="Young S.K."/>
            <person name="Wortman J."/>
            <person name="Nusbaum C."/>
            <person name="Birren B."/>
        </authorList>
    </citation>
    <scope>NUCLEOTIDE SEQUENCE [LARGE SCALE GENOMIC DNA]</scope>
    <source>
        <strain evidence="8 9">CBS 27337</strain>
    </source>
</reference>
<keyword evidence="2 6" id="KW-0812">Transmembrane</keyword>
<evidence type="ECO:0000259" key="7">
    <source>
        <dbReference type="Pfam" id="PF12632"/>
    </source>
</evidence>
<accession>A0A0D2DJU4</accession>
<gene>
    <name evidence="8" type="ORF">PV04_10817</name>
</gene>
<keyword evidence="9" id="KW-1185">Reference proteome</keyword>
<organism evidence="8 9">
    <name type="scientific">Phialophora macrospora</name>
    <dbReference type="NCBI Taxonomy" id="1851006"/>
    <lineage>
        <taxon>Eukaryota</taxon>
        <taxon>Fungi</taxon>
        <taxon>Dikarya</taxon>
        <taxon>Ascomycota</taxon>
        <taxon>Pezizomycotina</taxon>
        <taxon>Eurotiomycetes</taxon>
        <taxon>Chaetothyriomycetidae</taxon>
        <taxon>Chaetothyriales</taxon>
        <taxon>Herpotrichiellaceae</taxon>
        <taxon>Phialophora</taxon>
    </lineage>
</organism>
<feature type="region of interest" description="Disordered" evidence="5">
    <location>
        <begin position="358"/>
        <end position="392"/>
    </location>
</feature>
<proteinExistence type="predicted"/>
<evidence type="ECO:0000313" key="8">
    <source>
        <dbReference type="EMBL" id="KIW62662.1"/>
    </source>
</evidence>
<feature type="transmembrane region" description="Helical" evidence="6">
    <location>
        <begin position="142"/>
        <end position="160"/>
    </location>
</feature>
<dbReference type="Pfam" id="PF12632">
    <property type="entry name" value="Vezatin"/>
    <property type="match status" value="1"/>
</dbReference>
<feature type="domain" description="Myosin-binding" evidence="7">
    <location>
        <begin position="118"/>
        <end position="411"/>
    </location>
</feature>
<evidence type="ECO:0000256" key="3">
    <source>
        <dbReference type="ARBA" id="ARBA00022989"/>
    </source>
</evidence>
<keyword evidence="4 6" id="KW-0472">Membrane</keyword>
<dbReference type="STRING" id="5601.A0A0D2DJU4"/>
<evidence type="ECO:0000256" key="4">
    <source>
        <dbReference type="ARBA" id="ARBA00023136"/>
    </source>
</evidence>
<evidence type="ECO:0000256" key="6">
    <source>
        <dbReference type="SAM" id="Phobius"/>
    </source>
</evidence>
<comment type="subcellular location">
    <subcellularLocation>
        <location evidence="1">Endomembrane system</location>
    </subcellularLocation>
</comment>
<dbReference type="GO" id="GO:0017022">
    <property type="term" value="F:myosin binding"/>
    <property type="evidence" value="ECO:0007669"/>
    <property type="project" value="InterPro"/>
</dbReference>
<evidence type="ECO:0000313" key="9">
    <source>
        <dbReference type="Proteomes" id="UP000054266"/>
    </source>
</evidence>
<feature type="compositionally biased region" description="Low complexity" evidence="5">
    <location>
        <begin position="472"/>
        <end position="491"/>
    </location>
</feature>
<evidence type="ECO:0000256" key="5">
    <source>
        <dbReference type="SAM" id="MobiDB-lite"/>
    </source>
</evidence>
<evidence type="ECO:0000256" key="2">
    <source>
        <dbReference type="ARBA" id="ARBA00022692"/>
    </source>
</evidence>
<sequence length="590" mass="66407">MEALIYNESPIAEYLEGDAIPFESADPPASPSHAQSTFAPRGLPKLRDRLRTIRKTAASVTDVANERLIEQFRYIIVASQLLSDEPKPRRQPQNEQPFTANTLSLKGAFITAGISFSVAWSLHLLQRRYRTPRSISSSWSELCIYTSLFIGACLVLFWFARRQYLEFVRQSAVSALGRAVASSHNYDGIATEALRFVQEVEVVSRGYDISHPLPPVSRMEAVELPSSCRELRSTLGHALTASIVRCVEAHNDIQPFVRDTELRKYHDIYEVSMQDYADAVAVANESASDVRNSLRGLRFLFRLHLIARKVLLCDLLALQSGSTWYNIHQWRLITQILEGLDGALCHASQQLHNAVVQEEYGEDREDSAQEEVEPDPERDPVATTPQKRHTKAQIRRFDAVANTIRSLNAKVHLLREEINSMRTTDDPSLSVTITGHYEQLGAEIRNALVEWEKGRNTMFLNIGTDSDRRLSRASSGMRSPASPSPSSLGGLTIVDGGPAEALKLLSGDERNSSDGAGVDEEVFEAVALPRKRMSWAPMSREEKLNRLQEDRRKRKTMHEHAENTTNMLRELQMVIKHRPLARSDTRITSI</sequence>
<feature type="transmembrane region" description="Helical" evidence="6">
    <location>
        <begin position="103"/>
        <end position="122"/>
    </location>
</feature>
<dbReference type="EMBL" id="KN846963">
    <property type="protein sequence ID" value="KIW62662.1"/>
    <property type="molecule type" value="Genomic_DNA"/>
</dbReference>
<keyword evidence="3 6" id="KW-1133">Transmembrane helix</keyword>
<dbReference type="InterPro" id="IPR026859">
    <property type="entry name" value="Myosin-bd"/>
</dbReference>
<name>A0A0D2DJU4_9EURO</name>
<protein>
    <recommendedName>
        <fullName evidence="7">Myosin-binding domain-containing protein</fullName>
    </recommendedName>
</protein>
<dbReference type="Proteomes" id="UP000054266">
    <property type="component" value="Unassembled WGS sequence"/>
</dbReference>
<feature type="compositionally biased region" description="Acidic residues" evidence="5">
    <location>
        <begin position="359"/>
        <end position="374"/>
    </location>
</feature>
<evidence type="ECO:0000256" key="1">
    <source>
        <dbReference type="ARBA" id="ARBA00004308"/>
    </source>
</evidence>
<dbReference type="GO" id="GO:0012505">
    <property type="term" value="C:endomembrane system"/>
    <property type="evidence" value="ECO:0007669"/>
    <property type="project" value="UniProtKB-SubCell"/>
</dbReference>